<dbReference type="PANTHER" id="PTHR30613">
    <property type="entry name" value="UNCHARACTERIZED PROTEIN YBIU-RELATED"/>
    <property type="match status" value="1"/>
</dbReference>
<evidence type="ECO:0000256" key="1">
    <source>
        <dbReference type="SAM" id="MobiDB-lite"/>
    </source>
</evidence>
<name>A0A4Y7S0N9_COPMI</name>
<dbReference type="Proteomes" id="UP000298030">
    <property type="component" value="Unassembled WGS sequence"/>
</dbReference>
<evidence type="ECO:0008006" key="4">
    <source>
        <dbReference type="Google" id="ProtNLM"/>
    </source>
</evidence>
<dbReference type="Gene3D" id="2.60.120.330">
    <property type="entry name" value="B-lactam Antibiotic, Isopenicillin N Synthase, Chain"/>
    <property type="match status" value="2"/>
</dbReference>
<feature type="region of interest" description="Disordered" evidence="1">
    <location>
        <begin position="1"/>
        <end position="24"/>
    </location>
</feature>
<evidence type="ECO:0000313" key="3">
    <source>
        <dbReference type="Proteomes" id="UP000298030"/>
    </source>
</evidence>
<dbReference type="PANTHER" id="PTHR30613:SF1">
    <property type="entry name" value="DUF1479 DOMAIN PROTEIN (AFU_ORTHOLOGUE AFUA_5G09280)"/>
    <property type="match status" value="1"/>
</dbReference>
<proteinExistence type="predicted"/>
<dbReference type="InterPro" id="IPR010856">
    <property type="entry name" value="Gig2-like"/>
</dbReference>
<evidence type="ECO:0000313" key="2">
    <source>
        <dbReference type="EMBL" id="TEB14861.1"/>
    </source>
</evidence>
<dbReference type="OrthoDB" id="8249012at2759"/>
<reference evidence="2 3" key="1">
    <citation type="journal article" date="2019" name="Nat. Ecol. Evol.">
        <title>Megaphylogeny resolves global patterns of mushroom evolution.</title>
        <authorList>
            <person name="Varga T."/>
            <person name="Krizsan K."/>
            <person name="Foldi C."/>
            <person name="Dima B."/>
            <person name="Sanchez-Garcia M."/>
            <person name="Sanchez-Ramirez S."/>
            <person name="Szollosi G.J."/>
            <person name="Szarkandi J.G."/>
            <person name="Papp V."/>
            <person name="Albert L."/>
            <person name="Andreopoulos W."/>
            <person name="Angelini C."/>
            <person name="Antonin V."/>
            <person name="Barry K.W."/>
            <person name="Bougher N.L."/>
            <person name="Buchanan P."/>
            <person name="Buyck B."/>
            <person name="Bense V."/>
            <person name="Catcheside P."/>
            <person name="Chovatia M."/>
            <person name="Cooper J."/>
            <person name="Damon W."/>
            <person name="Desjardin D."/>
            <person name="Finy P."/>
            <person name="Geml J."/>
            <person name="Haridas S."/>
            <person name="Hughes K."/>
            <person name="Justo A."/>
            <person name="Karasinski D."/>
            <person name="Kautmanova I."/>
            <person name="Kiss B."/>
            <person name="Kocsube S."/>
            <person name="Kotiranta H."/>
            <person name="LaButti K.M."/>
            <person name="Lechner B.E."/>
            <person name="Liimatainen K."/>
            <person name="Lipzen A."/>
            <person name="Lukacs Z."/>
            <person name="Mihaltcheva S."/>
            <person name="Morgado L.N."/>
            <person name="Niskanen T."/>
            <person name="Noordeloos M.E."/>
            <person name="Ohm R.A."/>
            <person name="Ortiz-Santana B."/>
            <person name="Ovrebo C."/>
            <person name="Racz N."/>
            <person name="Riley R."/>
            <person name="Savchenko A."/>
            <person name="Shiryaev A."/>
            <person name="Soop K."/>
            <person name="Spirin V."/>
            <person name="Szebenyi C."/>
            <person name="Tomsovsky M."/>
            <person name="Tulloss R.E."/>
            <person name="Uehling J."/>
            <person name="Grigoriev I.V."/>
            <person name="Vagvolgyi C."/>
            <person name="Papp T."/>
            <person name="Martin F.M."/>
            <person name="Miettinen O."/>
            <person name="Hibbett D.S."/>
            <person name="Nagy L.G."/>
        </authorList>
    </citation>
    <scope>NUCLEOTIDE SEQUENCE [LARGE SCALE GENOMIC DNA]</scope>
    <source>
        <strain evidence="2 3">FP101781</strain>
    </source>
</reference>
<dbReference type="STRING" id="71717.A0A4Y7S0N9"/>
<organism evidence="2 3">
    <name type="scientific">Coprinellus micaceus</name>
    <name type="common">Glistening ink-cap mushroom</name>
    <name type="synonym">Coprinus micaceus</name>
    <dbReference type="NCBI Taxonomy" id="71717"/>
    <lineage>
        <taxon>Eukaryota</taxon>
        <taxon>Fungi</taxon>
        <taxon>Dikarya</taxon>
        <taxon>Basidiomycota</taxon>
        <taxon>Agaricomycotina</taxon>
        <taxon>Agaricomycetes</taxon>
        <taxon>Agaricomycetidae</taxon>
        <taxon>Agaricales</taxon>
        <taxon>Agaricineae</taxon>
        <taxon>Psathyrellaceae</taxon>
        <taxon>Coprinellus</taxon>
    </lineage>
</organism>
<dbReference type="SUPFAM" id="SSF51197">
    <property type="entry name" value="Clavaminate synthase-like"/>
    <property type="match status" value="1"/>
</dbReference>
<dbReference type="AlphaFoldDB" id="A0A4Y7S0N9"/>
<protein>
    <recommendedName>
        <fullName evidence="4">DUF1479-domain-containing protein</fullName>
    </recommendedName>
</protein>
<gene>
    <name evidence="2" type="ORF">FA13DRAFT_1759340</name>
</gene>
<dbReference type="InterPro" id="IPR027443">
    <property type="entry name" value="IPNS-like_sf"/>
</dbReference>
<sequence length="442" mass="49077">MGSSIEAPSGPKSASCRRSGQVGYKEAPTGPLVTLPPFRHSDFDGELGSVFARLKKEIATTYLDFEAKATKSWGEIIAELGGAVASIEGKGSNCIPQVKFQDLETLDAETVARIKRVGTVVIRDIVDDEEAAKWKDDLKQFAKDNPEVDGKLSIEFWTKPQVKARSHPNLIAASKFLNQLYHLKSGSSSSQLEGVDLSVPLTIRKPGQAWGFHPPHIDDGKNPEFRKCFEDILEGKWKEHDPYDLAGRFGARTSLYGRPSQSTVFRTFQGWLAMRRHRVKGTLQVFPDVLLSNAYIILRPFFRPRTPAASSSDALNDPKNWEFDVTDPLFHGIRPRDGGYQGPMPTPELHPHLQLEKTMISIPKVYPGDATPMNLAYVARQKECFLQGERPPDFPKGKGEKGWVGVASEEDIISPAGRVAIGFVELWALIEFQASVMRDTCT</sequence>
<accession>A0A4Y7S0N9</accession>
<keyword evidence="3" id="KW-1185">Reference proteome</keyword>
<comment type="caution">
    <text evidence="2">The sequence shown here is derived from an EMBL/GenBank/DDBJ whole genome shotgun (WGS) entry which is preliminary data.</text>
</comment>
<dbReference type="EMBL" id="QPFP01000375">
    <property type="protein sequence ID" value="TEB14861.1"/>
    <property type="molecule type" value="Genomic_DNA"/>
</dbReference>
<dbReference type="Pfam" id="PF07350">
    <property type="entry name" value="Gig2-like"/>
    <property type="match status" value="2"/>
</dbReference>